<dbReference type="InterPro" id="IPR011009">
    <property type="entry name" value="Kinase-like_dom_sf"/>
</dbReference>
<keyword evidence="1" id="KW-0808">Transferase</keyword>
<evidence type="ECO:0000313" key="9">
    <source>
        <dbReference type="Proteomes" id="UP000199202"/>
    </source>
</evidence>
<evidence type="ECO:0000256" key="5">
    <source>
        <dbReference type="PROSITE-ProRule" id="PRU10141"/>
    </source>
</evidence>
<dbReference type="Gene3D" id="1.10.510.10">
    <property type="entry name" value="Transferase(Phosphotransferase) domain 1"/>
    <property type="match status" value="1"/>
</dbReference>
<dbReference type="CDD" id="cd14014">
    <property type="entry name" value="STKc_PknB_like"/>
    <property type="match status" value="1"/>
</dbReference>
<dbReference type="EMBL" id="FNDJ01000012">
    <property type="protein sequence ID" value="SDJ75312.1"/>
    <property type="molecule type" value="Genomic_DNA"/>
</dbReference>
<dbReference type="GO" id="GO:0004674">
    <property type="term" value="F:protein serine/threonine kinase activity"/>
    <property type="evidence" value="ECO:0007669"/>
    <property type="project" value="UniProtKB-KW"/>
</dbReference>
<dbReference type="Pfam" id="PF00069">
    <property type="entry name" value="Pkinase"/>
    <property type="match status" value="1"/>
</dbReference>
<dbReference type="AlphaFoldDB" id="A0A1G8WAL0"/>
<feature type="compositionally biased region" description="Low complexity" evidence="6">
    <location>
        <begin position="549"/>
        <end position="559"/>
    </location>
</feature>
<protein>
    <submittedName>
        <fullName evidence="8">Serine/threonine protein kinase</fullName>
    </submittedName>
</protein>
<dbReference type="PROSITE" id="PS00108">
    <property type="entry name" value="PROTEIN_KINASE_ST"/>
    <property type="match status" value="1"/>
</dbReference>
<evidence type="ECO:0000313" key="8">
    <source>
        <dbReference type="EMBL" id="SDJ75312.1"/>
    </source>
</evidence>
<dbReference type="STRING" id="633440.SAMN05421869_11299"/>
<dbReference type="PROSITE" id="PS50011">
    <property type="entry name" value="PROTEIN_KINASE_DOM"/>
    <property type="match status" value="1"/>
</dbReference>
<dbReference type="GO" id="GO:0005524">
    <property type="term" value="F:ATP binding"/>
    <property type="evidence" value="ECO:0007669"/>
    <property type="project" value="UniProtKB-UniRule"/>
</dbReference>
<organism evidence="8 9">
    <name type="scientific">Nonomuraea jiangxiensis</name>
    <dbReference type="NCBI Taxonomy" id="633440"/>
    <lineage>
        <taxon>Bacteria</taxon>
        <taxon>Bacillati</taxon>
        <taxon>Actinomycetota</taxon>
        <taxon>Actinomycetes</taxon>
        <taxon>Streptosporangiales</taxon>
        <taxon>Streptosporangiaceae</taxon>
        <taxon>Nonomuraea</taxon>
    </lineage>
</organism>
<keyword evidence="4 5" id="KW-0067">ATP-binding</keyword>
<dbReference type="Gene3D" id="3.30.200.20">
    <property type="entry name" value="Phosphorylase Kinase, domain 1"/>
    <property type="match status" value="1"/>
</dbReference>
<feature type="compositionally biased region" description="Gly residues" evidence="6">
    <location>
        <begin position="362"/>
        <end position="376"/>
    </location>
</feature>
<sequence>MARGGACDMPAGVRPLTVGDPVIIGRYLLLGRLGTGGMGVVYLAEHPQGGLVALKTPHAVHLNDATLRARFAEEVAFSRRLVPFCTAAVVEDGTDGDRPFLVTEYIPGPALSQVVAAGGPLPPDLAYGLALGVAAALVAVHEAGLVHRDLKPANVLLSPRGPRVIDFGIARDVDTSAAHTQAGQVMGSPGWVAPERLTGGPAMPTSDVFAWGCLVAFAASGHHPFGTGEPDVLTRRIVFEPPRVEGVPALLRPAVEAALAKVPADRPRAADLLRVLLAAGGVGDPWDLRQEVAGVMTAIWTAVPHPPRPGRGSLAMSPGDPEPEEAGYSGPGESWEPGAPDGRDLVTPWARAGSGPWETGGLDAGAGAAAGGGAAGGRRRGRAGAHLSHATFAALATVSIAAVTVIAASGGDRTNADGGSLIPGDPPITQSEVNAGATARRTATPVGGIPPTWALPTTAPPTGPLPTGALPTPATATTSPSPVVTPTVFVTRTRTGGPRALLTSPPERKRTFRPSNTGAPGDWPDADPGECANPARNRRGDAARPNCPSPSQSISTIPQEGPGETLDPTVSASPTLTPTVTQSP</sequence>
<evidence type="ECO:0000256" key="4">
    <source>
        <dbReference type="ARBA" id="ARBA00022840"/>
    </source>
</evidence>
<feature type="region of interest" description="Disordered" evidence="6">
    <location>
        <begin position="443"/>
        <end position="584"/>
    </location>
</feature>
<accession>A0A1G8WAL0</accession>
<dbReference type="InterPro" id="IPR000719">
    <property type="entry name" value="Prot_kinase_dom"/>
</dbReference>
<feature type="compositionally biased region" description="Polar residues" evidence="6">
    <location>
        <begin position="568"/>
        <end position="584"/>
    </location>
</feature>
<evidence type="ECO:0000256" key="1">
    <source>
        <dbReference type="ARBA" id="ARBA00022679"/>
    </source>
</evidence>
<evidence type="ECO:0000256" key="2">
    <source>
        <dbReference type="ARBA" id="ARBA00022741"/>
    </source>
</evidence>
<keyword evidence="9" id="KW-1185">Reference proteome</keyword>
<feature type="region of interest" description="Disordered" evidence="6">
    <location>
        <begin position="306"/>
        <end position="381"/>
    </location>
</feature>
<dbReference type="PROSITE" id="PS00107">
    <property type="entry name" value="PROTEIN_KINASE_ATP"/>
    <property type="match status" value="1"/>
</dbReference>
<name>A0A1G8WAL0_9ACTN</name>
<evidence type="ECO:0000256" key="3">
    <source>
        <dbReference type="ARBA" id="ARBA00022777"/>
    </source>
</evidence>
<evidence type="ECO:0000259" key="7">
    <source>
        <dbReference type="PROSITE" id="PS50011"/>
    </source>
</evidence>
<keyword evidence="3 8" id="KW-0418">Kinase</keyword>
<keyword evidence="8" id="KW-0723">Serine/threonine-protein kinase</keyword>
<dbReference type="Proteomes" id="UP000199202">
    <property type="component" value="Unassembled WGS sequence"/>
</dbReference>
<dbReference type="SMART" id="SM00220">
    <property type="entry name" value="S_TKc"/>
    <property type="match status" value="1"/>
</dbReference>
<feature type="binding site" evidence="5">
    <location>
        <position position="55"/>
    </location>
    <ligand>
        <name>ATP</name>
        <dbReference type="ChEBI" id="CHEBI:30616"/>
    </ligand>
</feature>
<dbReference type="PANTHER" id="PTHR43289:SF34">
    <property type="entry name" value="SERINE_THREONINE-PROTEIN KINASE YBDM-RELATED"/>
    <property type="match status" value="1"/>
</dbReference>
<gene>
    <name evidence="8" type="ORF">SAMN05421869_11299</name>
</gene>
<proteinExistence type="predicted"/>
<dbReference type="InterPro" id="IPR008271">
    <property type="entry name" value="Ser/Thr_kinase_AS"/>
</dbReference>
<reference evidence="8 9" key="1">
    <citation type="submission" date="2016-10" db="EMBL/GenBank/DDBJ databases">
        <authorList>
            <person name="de Groot N.N."/>
        </authorList>
    </citation>
    <scope>NUCLEOTIDE SEQUENCE [LARGE SCALE GENOMIC DNA]</scope>
    <source>
        <strain evidence="8 9">CGMCC 4.6533</strain>
    </source>
</reference>
<keyword evidence="2 5" id="KW-0547">Nucleotide-binding</keyword>
<dbReference type="SUPFAM" id="SSF56112">
    <property type="entry name" value="Protein kinase-like (PK-like)"/>
    <property type="match status" value="1"/>
</dbReference>
<dbReference type="PANTHER" id="PTHR43289">
    <property type="entry name" value="MITOGEN-ACTIVATED PROTEIN KINASE KINASE KINASE 20-RELATED"/>
    <property type="match status" value="1"/>
</dbReference>
<dbReference type="InterPro" id="IPR017441">
    <property type="entry name" value="Protein_kinase_ATP_BS"/>
</dbReference>
<dbReference type="OrthoDB" id="3915799at2"/>
<feature type="compositionally biased region" description="Low complexity" evidence="6">
    <location>
        <begin position="465"/>
        <end position="499"/>
    </location>
</feature>
<feature type="domain" description="Protein kinase" evidence="7">
    <location>
        <begin position="27"/>
        <end position="287"/>
    </location>
</feature>
<evidence type="ECO:0000256" key="6">
    <source>
        <dbReference type="SAM" id="MobiDB-lite"/>
    </source>
</evidence>